<dbReference type="Proteomes" id="UP000000366">
    <property type="component" value="Plasmid RPME01"/>
</dbReference>
<protein>
    <submittedName>
        <fullName evidence="1">Uncharacterized protein</fullName>
    </submittedName>
</protein>
<organism evidence="1 2">
    <name type="scientific">Methylibium petroleiphilum (strain ATCC BAA-1232 / LMG 22953 / PM1)</name>
    <dbReference type="NCBI Taxonomy" id="420662"/>
    <lineage>
        <taxon>Bacteria</taxon>
        <taxon>Pseudomonadati</taxon>
        <taxon>Pseudomonadota</taxon>
        <taxon>Betaproteobacteria</taxon>
        <taxon>Burkholderiales</taxon>
        <taxon>Sphaerotilaceae</taxon>
        <taxon>Methylibium</taxon>
    </lineage>
</organism>
<dbReference type="KEGG" id="mpt:Mpe_B0276"/>
<dbReference type="AlphaFoldDB" id="A2SNB2"/>
<geneLocation type="plasmid" evidence="1 2">
    <name>RPME01</name>
</geneLocation>
<keyword evidence="2" id="KW-1185">Reference proteome</keyword>
<evidence type="ECO:0000313" key="1">
    <source>
        <dbReference type="EMBL" id="ABM97051.1"/>
    </source>
</evidence>
<evidence type="ECO:0000313" key="2">
    <source>
        <dbReference type="Proteomes" id="UP000000366"/>
    </source>
</evidence>
<sequence length="249" mass="28134">MARKSNNGRDGALIDTWTWKYRGIEDDLSAHLRGEEDEPHGADGEMHRSEDKRPLLVKEQVIKIEVRLLKDLADEALPRTVKAVEFAVICRELDIRLVGSDIEALRVALWAKLEAAHEITWERWYLVQIASAQSFVGDQETGFALSQNTIYRGVTRDGTLLMREYERGRTFGPWRYKPWPGEYQDKGGHVIACIPATSANDKALSEFRSRILELQRRLSDLVKPAVILQTLANLSAVGLPAPTREGDAE</sequence>
<name>A2SNB2_METPP</name>
<keyword evidence="1" id="KW-0614">Plasmid</keyword>
<accession>A2SNB2</accession>
<dbReference type="RefSeq" id="WP_011831639.1">
    <property type="nucleotide sequence ID" value="NC_008826.1"/>
</dbReference>
<proteinExistence type="predicted"/>
<reference evidence="1 2" key="1">
    <citation type="journal article" date="2007" name="J. Bacteriol.">
        <title>Whole-genome analysis of the methyl tert-butyl ether-degrading beta-proteobacterium Methylibium petroleiphilum PM1.</title>
        <authorList>
            <person name="Kane S.R."/>
            <person name="Chakicherla A.Y."/>
            <person name="Chain P.S.G."/>
            <person name="Schmidt R."/>
            <person name="Shin M.W."/>
            <person name="Legler T.C."/>
            <person name="Scow K.M."/>
            <person name="Larimer F.W."/>
            <person name="Lucas S.M."/>
            <person name="Richardson P.M."/>
            <person name="Hristova K.R."/>
        </authorList>
    </citation>
    <scope>NUCLEOTIDE SEQUENCE [LARGE SCALE GENOMIC DNA]</scope>
    <source>
        <strain evidence="2">ATCC BAA-1232 / LMG 22953 / PM1</strain>
        <plasmid evidence="1 2">RPME01</plasmid>
    </source>
</reference>
<dbReference type="EMBL" id="CP000556">
    <property type="protein sequence ID" value="ABM97051.1"/>
    <property type="molecule type" value="Genomic_DNA"/>
</dbReference>
<gene>
    <name evidence="1" type="ordered locus">Mpe_B0276</name>
</gene>
<dbReference type="HOGENOM" id="CLU_1114808_0_0_4"/>